<feature type="domain" description="Carrier" evidence="1">
    <location>
        <begin position="2"/>
        <end position="81"/>
    </location>
</feature>
<dbReference type="PROSITE" id="PS50075">
    <property type="entry name" value="CARRIER"/>
    <property type="match status" value="1"/>
</dbReference>
<evidence type="ECO:0000259" key="1">
    <source>
        <dbReference type="PROSITE" id="PS50075"/>
    </source>
</evidence>
<sequence>MTLTRTEIKNIVGETLGEILGDDEISLGDDTTADDVEDWDSTNHVRLIIALESRLGIQFQTQEITSPETVGQLVDLIHKKLA</sequence>
<dbReference type="AlphaFoldDB" id="A0A3D9Z205"/>
<evidence type="ECO:0000313" key="2">
    <source>
        <dbReference type="EMBL" id="REF89101.1"/>
    </source>
</evidence>
<keyword evidence="3" id="KW-1185">Reference proteome</keyword>
<dbReference type="Gene3D" id="1.10.1200.10">
    <property type="entry name" value="ACP-like"/>
    <property type="match status" value="1"/>
</dbReference>
<reference evidence="2 3" key="1">
    <citation type="submission" date="2018-08" db="EMBL/GenBank/DDBJ databases">
        <title>Genomic Encyclopedia of Type Strains, Phase IV (KMG-IV): sequencing the most valuable type-strain genomes for metagenomic binning, comparative biology and taxonomic classification.</title>
        <authorList>
            <person name="Goeker M."/>
        </authorList>
    </citation>
    <scope>NUCLEOTIDE SEQUENCE [LARGE SCALE GENOMIC DNA]</scope>
    <source>
        <strain evidence="2 3">BW863</strain>
    </source>
</reference>
<name>A0A3D9Z205_9HYPH</name>
<dbReference type="InterPro" id="IPR009081">
    <property type="entry name" value="PP-bd_ACP"/>
</dbReference>
<dbReference type="InterPro" id="IPR036736">
    <property type="entry name" value="ACP-like_sf"/>
</dbReference>
<dbReference type="RefSeq" id="WP_115834915.1">
    <property type="nucleotide sequence ID" value="NZ_CP025086.1"/>
</dbReference>
<evidence type="ECO:0000313" key="3">
    <source>
        <dbReference type="Proteomes" id="UP000256900"/>
    </source>
</evidence>
<protein>
    <submittedName>
        <fullName evidence="2">Acyl carrier protein</fullName>
    </submittedName>
</protein>
<gene>
    <name evidence="2" type="ORF">DES32_0315</name>
</gene>
<accession>A0A3D9Z205</accession>
<dbReference type="Proteomes" id="UP000256900">
    <property type="component" value="Unassembled WGS sequence"/>
</dbReference>
<dbReference type="SUPFAM" id="SSF47336">
    <property type="entry name" value="ACP-like"/>
    <property type="match status" value="1"/>
</dbReference>
<comment type="caution">
    <text evidence="2">The sequence shown here is derived from an EMBL/GenBank/DDBJ whole genome shotgun (WGS) entry which is preliminary data.</text>
</comment>
<proteinExistence type="predicted"/>
<organism evidence="2 3">
    <name type="scientific">Methylovirgula ligni</name>
    <dbReference type="NCBI Taxonomy" id="569860"/>
    <lineage>
        <taxon>Bacteria</taxon>
        <taxon>Pseudomonadati</taxon>
        <taxon>Pseudomonadota</taxon>
        <taxon>Alphaproteobacteria</taxon>
        <taxon>Hyphomicrobiales</taxon>
        <taxon>Beijerinckiaceae</taxon>
        <taxon>Methylovirgula</taxon>
    </lineage>
</organism>
<dbReference type="OrthoDB" id="9811033at2"/>
<dbReference type="EMBL" id="QUMO01000001">
    <property type="protein sequence ID" value="REF89101.1"/>
    <property type="molecule type" value="Genomic_DNA"/>
</dbReference>
<dbReference type="Pfam" id="PF00550">
    <property type="entry name" value="PP-binding"/>
    <property type="match status" value="1"/>
</dbReference>